<proteinExistence type="predicted"/>
<reference evidence="3" key="2">
    <citation type="submission" date="2015-01" db="EMBL/GenBank/DDBJ databases">
        <title>Evolutionary Origins and Diversification of the Mycorrhizal Mutualists.</title>
        <authorList>
            <consortium name="DOE Joint Genome Institute"/>
            <consortium name="Mycorrhizal Genomics Consortium"/>
            <person name="Kohler A."/>
            <person name="Kuo A."/>
            <person name="Nagy L.G."/>
            <person name="Floudas D."/>
            <person name="Copeland A."/>
            <person name="Barry K.W."/>
            <person name="Cichocki N."/>
            <person name="Veneault-Fourrey C."/>
            <person name="LaButti K."/>
            <person name="Lindquist E.A."/>
            <person name="Lipzen A."/>
            <person name="Lundell T."/>
            <person name="Morin E."/>
            <person name="Murat C."/>
            <person name="Riley R."/>
            <person name="Ohm R."/>
            <person name="Sun H."/>
            <person name="Tunlid A."/>
            <person name="Henrissat B."/>
            <person name="Grigoriev I.V."/>
            <person name="Hibbett D.S."/>
            <person name="Martin F."/>
        </authorList>
    </citation>
    <scope>NUCLEOTIDE SEQUENCE [LARGE SCALE GENOMIC DNA]</scope>
    <source>
        <strain evidence="3">441</strain>
    </source>
</reference>
<reference evidence="2 3" key="1">
    <citation type="submission" date="2014-04" db="EMBL/GenBank/DDBJ databases">
        <authorList>
            <consortium name="DOE Joint Genome Institute"/>
            <person name="Kuo A."/>
            <person name="Kohler A."/>
            <person name="Costa M.D."/>
            <person name="Nagy L.G."/>
            <person name="Floudas D."/>
            <person name="Copeland A."/>
            <person name="Barry K.W."/>
            <person name="Cichocki N."/>
            <person name="Veneault-Fourrey C."/>
            <person name="LaButti K."/>
            <person name="Lindquist E.A."/>
            <person name="Lipzen A."/>
            <person name="Lundell T."/>
            <person name="Morin E."/>
            <person name="Murat C."/>
            <person name="Sun H."/>
            <person name="Tunlid A."/>
            <person name="Henrissat B."/>
            <person name="Grigoriev I.V."/>
            <person name="Hibbett D.S."/>
            <person name="Martin F."/>
            <person name="Nordberg H.P."/>
            <person name="Cantor M.N."/>
            <person name="Hua S.X."/>
        </authorList>
    </citation>
    <scope>NUCLEOTIDE SEQUENCE [LARGE SCALE GENOMIC DNA]</scope>
    <source>
        <strain evidence="2 3">441</strain>
    </source>
</reference>
<protein>
    <submittedName>
        <fullName evidence="2">Uncharacterized protein</fullName>
    </submittedName>
</protein>
<feature type="compositionally biased region" description="Low complexity" evidence="1">
    <location>
        <begin position="52"/>
        <end position="69"/>
    </location>
</feature>
<feature type="compositionally biased region" description="Basic and acidic residues" evidence="1">
    <location>
        <begin position="24"/>
        <end position="34"/>
    </location>
</feature>
<dbReference type="HOGENOM" id="CLU_1603406_0_0_1"/>
<evidence type="ECO:0000313" key="2">
    <source>
        <dbReference type="EMBL" id="KIK11129.1"/>
    </source>
</evidence>
<dbReference type="OrthoDB" id="2691896at2759"/>
<name>A0A0C9YAW2_9AGAM</name>
<feature type="region of interest" description="Disordered" evidence="1">
    <location>
        <begin position="89"/>
        <end position="113"/>
    </location>
</feature>
<organism evidence="2 3">
    <name type="scientific">Pisolithus microcarpus 441</name>
    <dbReference type="NCBI Taxonomy" id="765257"/>
    <lineage>
        <taxon>Eukaryota</taxon>
        <taxon>Fungi</taxon>
        <taxon>Dikarya</taxon>
        <taxon>Basidiomycota</taxon>
        <taxon>Agaricomycotina</taxon>
        <taxon>Agaricomycetes</taxon>
        <taxon>Agaricomycetidae</taxon>
        <taxon>Boletales</taxon>
        <taxon>Sclerodermatineae</taxon>
        <taxon>Pisolithaceae</taxon>
        <taxon>Pisolithus</taxon>
    </lineage>
</organism>
<dbReference type="AlphaFoldDB" id="A0A0C9YAW2"/>
<accession>A0A0C9YAW2</accession>
<dbReference type="EMBL" id="KN834294">
    <property type="protein sequence ID" value="KIK11129.1"/>
    <property type="molecule type" value="Genomic_DNA"/>
</dbReference>
<feature type="region of interest" description="Disordered" evidence="1">
    <location>
        <begin position="1"/>
        <end position="69"/>
    </location>
</feature>
<evidence type="ECO:0000313" key="3">
    <source>
        <dbReference type="Proteomes" id="UP000054018"/>
    </source>
</evidence>
<keyword evidence="3" id="KW-1185">Reference proteome</keyword>
<evidence type="ECO:0000256" key="1">
    <source>
        <dbReference type="SAM" id="MobiDB-lite"/>
    </source>
</evidence>
<gene>
    <name evidence="2" type="ORF">PISMIDRAFT_25831</name>
</gene>
<dbReference type="Proteomes" id="UP000054018">
    <property type="component" value="Unassembled WGS sequence"/>
</dbReference>
<sequence length="166" mass="18758">MVISSDEEPAPREAIVQETSLSEEPDRLSTERDPQPSAGPRNELPSIEQQKQPVSVNSSTSSSQITSPIMFKCPQVTAAMGRRISRVIQISPALEAEDTRSGTGDPDDEHARRAREKVLRKVTPEKCKCYQLVYDYLKEQAPYFVDLIKQKRSGETELLMREVSHW</sequence>